<evidence type="ECO:0000256" key="3">
    <source>
        <dbReference type="ARBA" id="ARBA00022694"/>
    </source>
</evidence>
<dbReference type="InterPro" id="IPR057286">
    <property type="entry name" value="PUA_NSUN2"/>
</dbReference>
<dbReference type="OrthoDB" id="6093671at2759"/>
<dbReference type="InterPro" id="IPR029063">
    <property type="entry name" value="SAM-dependent_MTases_sf"/>
</dbReference>
<feature type="region of interest" description="Disordered" evidence="6">
    <location>
        <begin position="520"/>
        <end position="610"/>
    </location>
</feature>
<feature type="transmembrane region" description="Helical" evidence="7">
    <location>
        <begin position="480"/>
        <end position="503"/>
    </location>
</feature>
<dbReference type="InterPro" id="IPR057285">
    <property type="entry name" value="Pre-PUA_NSUN2"/>
</dbReference>
<evidence type="ECO:0000256" key="2">
    <source>
        <dbReference type="ARBA" id="ARBA00022555"/>
    </source>
</evidence>
<sequence length="610" mass="67751">MNPIENEAVIAHVIDRCGGSGKVEIVDCAKELPELKRRPGLTTWKIMDKTGRIYENWAEAEEEVRKLNPAASRLVEGMFPPSGDAEIGDLTRCMRVYPHMQDTGGFFITVLEKKREIKVKSESTKAATAAPQASASALVPGPTTIEKDGEDEPLVPENGAAAAESGQDAAASTLKRGSEDLEQPQAKRAKVTDSAQEKADKVADTKPAPTEAPSTSASAVAPPKLKRKQQSSFEEPFKYLDSNREDLDEIFKYFRLSPQFPRDRFMVRNAEGRPAKTIYYTTVLARDILTENESTGMKFVHCGVKMFVKQDVQKPDSTLKKLLVEMFPKVNDGGWKELGEIGERVRDMEMGCYILRLEASDREDGFRERMVFPLWRSAYSVNLMLPKEERRAVLLRLFDDDTPLVNSTQKREAAAAKAKEGINIADYDSELEGNDKINGEANGDDADAEPEAEAGITAAKRTQMINIPAIYAGPHTSPPIVVAIVLGTVIGFVLVAYLIYILVNKPKDIMSASSDIVSEDIRRPKRKGPPRRKSTKPPPPKKPIIVDEDEPEVPNFVDVQDTGRYEGTESMVYTEETSESHYHHAPRSRYSPEMAESYYDPHSSRGGRGR</sequence>
<keyword evidence="7" id="KW-0812">Transmembrane</keyword>
<dbReference type="InterPro" id="IPR001678">
    <property type="entry name" value="MeTrfase_RsmB-F_NOP2_dom"/>
</dbReference>
<accession>C5FC77</accession>
<keyword evidence="5 9" id="KW-0808">Transferase</keyword>
<dbReference type="RefSeq" id="XP_002850284.1">
    <property type="nucleotide sequence ID" value="XM_002850238.1"/>
</dbReference>
<keyword evidence="4" id="KW-0539">Nucleus</keyword>
<feature type="compositionally biased region" description="Low complexity" evidence="6">
    <location>
        <begin position="124"/>
        <end position="137"/>
    </location>
</feature>
<evidence type="ECO:0000256" key="7">
    <source>
        <dbReference type="SAM" id="Phobius"/>
    </source>
</evidence>
<feature type="compositionally biased region" description="Basic and acidic residues" evidence="6">
    <location>
        <begin position="195"/>
        <end position="204"/>
    </location>
</feature>
<protein>
    <submittedName>
        <fullName evidence="9">tRNA (Cytosine-5-)-methyltransferase NCL1</fullName>
    </submittedName>
</protein>
<dbReference type="Proteomes" id="UP000002035">
    <property type="component" value="Unassembled WGS sequence"/>
</dbReference>
<dbReference type="GO" id="GO:0005737">
    <property type="term" value="C:cytoplasm"/>
    <property type="evidence" value="ECO:0007669"/>
    <property type="project" value="TreeGrafter"/>
</dbReference>
<name>C5FC77_ARTOC</name>
<dbReference type="EMBL" id="DS995701">
    <property type="protein sequence ID" value="EEQ27500.1"/>
    <property type="molecule type" value="Genomic_DNA"/>
</dbReference>
<dbReference type="InterPro" id="IPR023270">
    <property type="entry name" value="RCMT_NCL1"/>
</dbReference>
<feature type="compositionally biased region" description="Basic residues" evidence="6">
    <location>
        <begin position="523"/>
        <end position="535"/>
    </location>
</feature>
<dbReference type="HOGENOM" id="CLU_447564_0_0_1"/>
<dbReference type="AlphaFoldDB" id="C5FC77"/>
<dbReference type="Gene3D" id="3.40.50.150">
    <property type="entry name" value="Vaccinia Virus protein VP39"/>
    <property type="match status" value="1"/>
</dbReference>
<dbReference type="GO" id="GO:0016428">
    <property type="term" value="F:tRNA (cytidine-5-)-methyltransferase activity"/>
    <property type="evidence" value="ECO:0007669"/>
    <property type="project" value="InterPro"/>
</dbReference>
<dbReference type="PROSITE" id="PS51686">
    <property type="entry name" value="SAM_MT_RSMB_NOP"/>
    <property type="match status" value="1"/>
</dbReference>
<evidence type="ECO:0000256" key="5">
    <source>
        <dbReference type="PROSITE-ProRule" id="PRU01023"/>
    </source>
</evidence>
<comment type="caution">
    <text evidence="5">Lacks conserved residue(s) required for the propagation of feature annotation.</text>
</comment>
<proteinExistence type="inferred from homology"/>
<feature type="compositionally biased region" description="Low complexity" evidence="6">
    <location>
        <begin position="205"/>
        <end position="223"/>
    </location>
</feature>
<keyword evidence="5 9" id="KW-0489">Methyltransferase</keyword>
<dbReference type="eggNOG" id="KOG2198">
    <property type="taxonomic scope" value="Eukaryota"/>
</dbReference>
<evidence type="ECO:0000313" key="9">
    <source>
        <dbReference type="EMBL" id="EEQ27500.1"/>
    </source>
</evidence>
<keyword evidence="10" id="KW-1185">Reference proteome</keyword>
<dbReference type="GO" id="GO:0000049">
    <property type="term" value="F:tRNA binding"/>
    <property type="evidence" value="ECO:0007669"/>
    <property type="project" value="UniProtKB-KW"/>
</dbReference>
<keyword evidence="3" id="KW-0819">tRNA processing</keyword>
<keyword evidence="5" id="KW-0694">RNA-binding</keyword>
<dbReference type="InterPro" id="IPR023267">
    <property type="entry name" value="RCMT"/>
</dbReference>
<keyword evidence="5" id="KW-0949">S-adenosyl-L-methionine</keyword>
<dbReference type="Pfam" id="PF25378">
    <property type="entry name" value="PUA_NSUN2"/>
    <property type="match status" value="1"/>
</dbReference>
<feature type="region of interest" description="Disordered" evidence="6">
    <location>
        <begin position="122"/>
        <end position="232"/>
    </location>
</feature>
<dbReference type="PANTHER" id="PTHR22808">
    <property type="entry name" value="NCL1 YEAST -RELATED NOL1/NOP2/FMU SUN DOMAIN-CONTAINING"/>
    <property type="match status" value="1"/>
</dbReference>
<keyword evidence="7" id="KW-0472">Membrane</keyword>
<dbReference type="PRINTS" id="PR02011">
    <property type="entry name" value="RCMTNCL1"/>
</dbReference>
<reference evidence="10" key="1">
    <citation type="journal article" date="2012" name="MBio">
        <title>Comparative genome analysis of Trichophyton rubrum and related dermatophytes reveals candidate genes involved in infection.</title>
        <authorList>
            <person name="Martinez D.A."/>
            <person name="Oliver B.G."/>
            <person name="Graeser Y."/>
            <person name="Goldberg J.M."/>
            <person name="Li W."/>
            <person name="Martinez-Rossi N.M."/>
            <person name="Monod M."/>
            <person name="Shelest E."/>
            <person name="Barton R.C."/>
            <person name="Birch E."/>
            <person name="Brakhage A.A."/>
            <person name="Chen Z."/>
            <person name="Gurr S.J."/>
            <person name="Heiman D."/>
            <person name="Heitman J."/>
            <person name="Kosti I."/>
            <person name="Rossi A."/>
            <person name="Saif S."/>
            <person name="Samalova M."/>
            <person name="Saunders C.W."/>
            <person name="Shea T."/>
            <person name="Summerbell R.C."/>
            <person name="Xu J."/>
            <person name="Young S."/>
            <person name="Zeng Q."/>
            <person name="Birren B.W."/>
            <person name="Cuomo C.A."/>
            <person name="White T.C."/>
        </authorList>
    </citation>
    <scope>NUCLEOTIDE SEQUENCE [LARGE SCALE GENOMIC DNA]</scope>
    <source>
        <strain evidence="10">ATCC MYA-4605 / CBS 113480</strain>
    </source>
</reference>
<dbReference type="GO" id="GO:0005634">
    <property type="term" value="C:nucleus"/>
    <property type="evidence" value="ECO:0007669"/>
    <property type="project" value="UniProtKB-SubCell"/>
</dbReference>
<dbReference type="VEuPathDB" id="FungiDB:MCYG_00388"/>
<dbReference type="GeneID" id="9225425"/>
<evidence type="ECO:0000256" key="1">
    <source>
        <dbReference type="ARBA" id="ARBA00004123"/>
    </source>
</evidence>
<comment type="subcellular location">
    <subcellularLocation>
        <location evidence="1">Nucleus</location>
    </subcellularLocation>
</comment>
<feature type="compositionally biased region" description="Low complexity" evidence="6">
    <location>
        <begin position="160"/>
        <end position="171"/>
    </location>
</feature>
<dbReference type="GO" id="GO:0030488">
    <property type="term" value="P:tRNA methylation"/>
    <property type="evidence" value="ECO:0007669"/>
    <property type="project" value="UniProtKB-ARBA"/>
</dbReference>
<dbReference type="STRING" id="554155.C5FC77"/>
<evidence type="ECO:0000313" key="10">
    <source>
        <dbReference type="Proteomes" id="UP000002035"/>
    </source>
</evidence>
<dbReference type="PANTHER" id="PTHR22808:SF1">
    <property type="entry name" value="RNA CYTOSINE-C(5)-METHYLTRANSFERASE NSUN2-RELATED"/>
    <property type="match status" value="1"/>
</dbReference>
<evidence type="ECO:0000256" key="4">
    <source>
        <dbReference type="ARBA" id="ARBA00023242"/>
    </source>
</evidence>
<organism evidence="9 10">
    <name type="scientific">Arthroderma otae (strain ATCC MYA-4605 / CBS 113480)</name>
    <name type="common">Microsporum canis</name>
    <dbReference type="NCBI Taxonomy" id="554155"/>
    <lineage>
        <taxon>Eukaryota</taxon>
        <taxon>Fungi</taxon>
        <taxon>Dikarya</taxon>
        <taxon>Ascomycota</taxon>
        <taxon>Pezizomycotina</taxon>
        <taxon>Eurotiomycetes</taxon>
        <taxon>Eurotiomycetidae</taxon>
        <taxon>Onygenales</taxon>
        <taxon>Arthrodermataceae</taxon>
        <taxon>Microsporum</taxon>
    </lineage>
</organism>
<dbReference type="SUPFAM" id="SSF53335">
    <property type="entry name" value="S-adenosyl-L-methionine-dependent methyltransferases"/>
    <property type="match status" value="1"/>
</dbReference>
<evidence type="ECO:0000259" key="8">
    <source>
        <dbReference type="PROSITE" id="PS51686"/>
    </source>
</evidence>
<keyword evidence="2" id="KW-0820">tRNA-binding</keyword>
<dbReference type="OMA" id="ESTHEGH"/>
<dbReference type="Pfam" id="PF25376">
    <property type="entry name" value="Pre-PUA_NSUN2"/>
    <property type="match status" value="1"/>
</dbReference>
<comment type="similarity">
    <text evidence="5">Belongs to the class I-like SAM-binding methyltransferase superfamily. RsmB/NOP family.</text>
</comment>
<gene>
    <name evidence="9" type="ORF">MCYG_00388</name>
</gene>
<evidence type="ECO:0000256" key="6">
    <source>
        <dbReference type="SAM" id="MobiDB-lite"/>
    </source>
</evidence>
<feature type="domain" description="SAM-dependent MTase RsmB/NOP-type" evidence="8">
    <location>
        <begin position="1"/>
        <end position="114"/>
    </location>
</feature>
<keyword evidence="7" id="KW-1133">Transmembrane helix</keyword>